<reference evidence="1" key="1">
    <citation type="submission" date="2022-12" db="EMBL/GenBank/DDBJ databases">
        <title>Draft genome assemblies for two species of Escallonia (Escalloniales).</title>
        <authorList>
            <person name="Chanderbali A."/>
            <person name="Dervinis C."/>
            <person name="Anghel I."/>
            <person name="Soltis D."/>
            <person name="Soltis P."/>
            <person name="Zapata F."/>
        </authorList>
    </citation>
    <scope>NUCLEOTIDE SEQUENCE</scope>
    <source>
        <strain evidence="1">UCBG92.1500</strain>
        <tissue evidence="1">Leaf</tissue>
    </source>
</reference>
<dbReference type="AlphaFoldDB" id="A0AA88RJ00"/>
<protein>
    <submittedName>
        <fullName evidence="1">Uncharacterized protein</fullName>
    </submittedName>
</protein>
<proteinExistence type="predicted"/>
<keyword evidence="2" id="KW-1185">Reference proteome</keyword>
<comment type="caution">
    <text evidence="1">The sequence shown here is derived from an EMBL/GenBank/DDBJ whole genome shotgun (WGS) entry which is preliminary data.</text>
</comment>
<dbReference type="InterPro" id="IPR016605">
    <property type="entry name" value="Transptr_NO3_Nar2"/>
</dbReference>
<sequence length="112" mass="12963">MEVCSSLPFHKLTLVVTPSIKQGQVLIAGEDIITLTWGLNQSFIGRTDESYKEVKVKLCYAPINQVHRKWRKTMNDFSKDKTCQFIMVNKPYQKLDQSFKLRIEKEVPTATL</sequence>
<dbReference type="EMBL" id="JAVXUO010000633">
    <property type="protein sequence ID" value="KAK2990664.1"/>
    <property type="molecule type" value="Genomic_DNA"/>
</dbReference>
<dbReference type="PANTHER" id="PTHR34806">
    <property type="entry name" value="HIGH-AFFINITY NITRATE TRANSPORTER 3.2"/>
    <property type="match status" value="1"/>
</dbReference>
<dbReference type="GO" id="GO:0010167">
    <property type="term" value="P:response to nitrate"/>
    <property type="evidence" value="ECO:0007669"/>
    <property type="project" value="InterPro"/>
</dbReference>
<dbReference type="GO" id="GO:0015112">
    <property type="term" value="F:nitrate transmembrane transporter activity"/>
    <property type="evidence" value="ECO:0007669"/>
    <property type="project" value="TreeGrafter"/>
</dbReference>
<dbReference type="Pfam" id="PF16974">
    <property type="entry name" value="NAR2"/>
    <property type="match status" value="1"/>
</dbReference>
<evidence type="ECO:0000313" key="1">
    <source>
        <dbReference type="EMBL" id="KAK2990664.1"/>
    </source>
</evidence>
<organism evidence="1 2">
    <name type="scientific">Escallonia rubra</name>
    <dbReference type="NCBI Taxonomy" id="112253"/>
    <lineage>
        <taxon>Eukaryota</taxon>
        <taxon>Viridiplantae</taxon>
        <taxon>Streptophyta</taxon>
        <taxon>Embryophyta</taxon>
        <taxon>Tracheophyta</taxon>
        <taxon>Spermatophyta</taxon>
        <taxon>Magnoliopsida</taxon>
        <taxon>eudicotyledons</taxon>
        <taxon>Gunneridae</taxon>
        <taxon>Pentapetalae</taxon>
        <taxon>asterids</taxon>
        <taxon>campanulids</taxon>
        <taxon>Escalloniales</taxon>
        <taxon>Escalloniaceae</taxon>
        <taxon>Escallonia</taxon>
    </lineage>
</organism>
<dbReference type="PANTHER" id="PTHR34806:SF10">
    <property type="entry name" value="HIGH-AFFINITY NITRATE TRANSPORTER"/>
    <property type="match status" value="1"/>
</dbReference>
<evidence type="ECO:0000313" key="2">
    <source>
        <dbReference type="Proteomes" id="UP001187471"/>
    </source>
</evidence>
<accession>A0AA88RJ00</accession>
<dbReference type="GO" id="GO:0005886">
    <property type="term" value="C:plasma membrane"/>
    <property type="evidence" value="ECO:0007669"/>
    <property type="project" value="TreeGrafter"/>
</dbReference>
<dbReference type="Proteomes" id="UP001187471">
    <property type="component" value="Unassembled WGS sequence"/>
</dbReference>
<gene>
    <name evidence="1" type="ORF">RJ640_024627</name>
</gene>
<name>A0AA88RJ00_9ASTE</name>